<evidence type="ECO:0000256" key="1">
    <source>
        <dbReference type="ARBA" id="ARBA00022729"/>
    </source>
</evidence>
<dbReference type="Pfam" id="PF18962">
    <property type="entry name" value="Por_Secre_tail"/>
    <property type="match status" value="1"/>
</dbReference>
<evidence type="ECO:0000259" key="4">
    <source>
        <dbReference type="PROSITE" id="PS50853"/>
    </source>
</evidence>
<dbReference type="Gene3D" id="2.60.40.10">
    <property type="entry name" value="Immunoglobulins"/>
    <property type="match status" value="2"/>
</dbReference>
<accession>A0A1I7AWK6</accession>
<dbReference type="CDD" id="cd00063">
    <property type="entry name" value="FN3"/>
    <property type="match status" value="1"/>
</dbReference>
<dbReference type="NCBIfam" id="TIGR04183">
    <property type="entry name" value="Por_Secre_tail"/>
    <property type="match status" value="1"/>
</dbReference>
<reference evidence="5 6" key="1">
    <citation type="submission" date="2016-10" db="EMBL/GenBank/DDBJ databases">
        <authorList>
            <person name="de Groot N.N."/>
        </authorList>
    </citation>
    <scope>NUCLEOTIDE SEQUENCE [LARGE SCALE GENOMIC DNA]</scope>
    <source>
        <strain evidence="5 6">CGMCC 1.7005</strain>
    </source>
</reference>
<dbReference type="GO" id="GO:0005975">
    <property type="term" value="P:carbohydrate metabolic process"/>
    <property type="evidence" value="ECO:0007669"/>
    <property type="project" value="UniProtKB-ARBA"/>
</dbReference>
<dbReference type="PROSITE" id="PS50853">
    <property type="entry name" value="FN3"/>
    <property type="match status" value="1"/>
</dbReference>
<dbReference type="SUPFAM" id="SSF49899">
    <property type="entry name" value="Concanavalin A-like lectins/glucanases"/>
    <property type="match status" value="1"/>
</dbReference>
<gene>
    <name evidence="5" type="ORF">SAMN05216474_2357</name>
</gene>
<dbReference type="SUPFAM" id="SSF49265">
    <property type="entry name" value="Fibronectin type III"/>
    <property type="match status" value="2"/>
</dbReference>
<dbReference type="SMART" id="SM00060">
    <property type="entry name" value="FN3"/>
    <property type="match status" value="4"/>
</dbReference>
<dbReference type="InterPro" id="IPR013320">
    <property type="entry name" value="ConA-like_dom_sf"/>
</dbReference>
<sequence length="1176" mass="126061">MKKKLLMVSTMLLSVLGVRAQCTPVTAPFIENFTANSAPTCWLTYQTTGSGWVFNGNPGYDVSGTQDHTGGVSSSDFAWIDFSVPDAGTCLESPEIDVSGLTAPALRFWHISTVTNASNLNLMGTFNQLFVEAYNGVSWVTVAMEQGENGSNWTEFYYDFTPYIYNTNLIKFRFRGEPTNTTYAYYNDLLLDDVEVFEGSTFCFAPSNGQVLGATANSVTLDWAGTGSNYIVEYGAPGFTPGTGTYVNNTGAPATVSGLTAGNSYDFYVYQNCVTLGDTSTAIGPLSAIAQCSPVTDFYVNTASTGSANVEWVSSGANFIVEYGTTGFNPGSGTSNTVTAQTNQDLNGLTSNSFYDAYVRVICGPGDTSTYFGPVTFNTYGVGQFIDWDVACPTIGFVDISGTGTDLGLGDDTEATFVSPFPILYQGNLVQDIVVGNNGGIILGATSGNVGYGGNFNTLADGYLFIWGDDLDEETGNVYWQAVGTAPNRTLIIHWHNICNFAGAVGDPTVNFQIQIEEATQEIYYVYDDVVFGGTDANDDFGANADIGLSGTQDITISTNNTNFLTNNSCAHFFYTDCPNVENIQITTYDYDQIGLTWNQGLAQEGQWTIVWGLEGFDPATGGLGSMTTSNTFDTITGLTQLTDYDVYVYADCDPTAPLQSSGMLIQHQTAPLCANPFGIGASSAPDSIYASWNWQPNGSGQLPTSYNISYVPSGQSVYGPSATEYNTGSAIFADSIFDPNLIASGIYDVYIQTICNTGDTSIYVGPVNFLAFLDNDSSCYAQELQVNGLPYLLYNNGAQLDPGVSGIAPPATGFNTTDGWGNQNMYRTTWYTFTAPASGDVMISGTDVNFSGKMAVYETTNCGDYNQYNLIGANDNGVLFSSTAAPEWVVCGLTPGQTYYLLHSANFSTQGNFSIRLTEIDFNAGTATGIVDACIGDTVSLFNSIAGYDIEYGNWIDLANTGQFQSDSLFATTVLASQVYNFEYRVQLGCSYDSVIGQVEIYPPSSAGNDGSINVCKNEPINLYSGLTGNVDLGGTWYDPQDNALTSDIPPAGTIPGQFNYDYVAGNGVCPDDTSLVVVIVNPSCDWLGLVENTIEGISLYPNPTQGIVNLVSEGEHEDFDIHVIDVNGRVVFRASDKLNAGTEMKLDLSDLTSGVYLIQLSNQTSKNTLRIVIE</sequence>
<feature type="domain" description="Fibronectin type-III" evidence="4">
    <location>
        <begin position="294"/>
        <end position="382"/>
    </location>
</feature>
<dbReference type="InterPro" id="IPR036116">
    <property type="entry name" value="FN3_sf"/>
</dbReference>
<dbReference type="STRING" id="477690.SAMN05216474_2357"/>
<protein>
    <submittedName>
        <fullName evidence="5">Por secretion system C-terminal sorting domain-containing protein</fullName>
    </submittedName>
</protein>
<dbReference type="GO" id="GO:0004553">
    <property type="term" value="F:hydrolase activity, hydrolyzing O-glycosyl compounds"/>
    <property type="evidence" value="ECO:0007669"/>
    <property type="project" value="UniProtKB-ARBA"/>
</dbReference>
<dbReference type="OrthoDB" id="975384at2"/>
<dbReference type="InterPro" id="IPR003961">
    <property type="entry name" value="FN3_dom"/>
</dbReference>
<dbReference type="Proteomes" id="UP000236454">
    <property type="component" value="Unassembled WGS sequence"/>
</dbReference>
<dbReference type="Gene3D" id="2.60.120.200">
    <property type="match status" value="1"/>
</dbReference>
<keyword evidence="1 2" id="KW-0732">Signal</keyword>
<evidence type="ECO:0000256" key="2">
    <source>
        <dbReference type="SAM" id="SignalP"/>
    </source>
</evidence>
<name>A0A1I7AWK6_9FLAO</name>
<proteinExistence type="predicted"/>
<feature type="domain" description="MAM" evidence="3">
    <location>
        <begin position="32"/>
        <end position="205"/>
    </location>
</feature>
<dbReference type="AlphaFoldDB" id="A0A1I7AWK6"/>
<dbReference type="InterPro" id="IPR026444">
    <property type="entry name" value="Secre_tail"/>
</dbReference>
<organism evidence="5 6">
    <name type="scientific">Lishizhenia tianjinensis</name>
    <dbReference type="NCBI Taxonomy" id="477690"/>
    <lineage>
        <taxon>Bacteria</taxon>
        <taxon>Pseudomonadati</taxon>
        <taxon>Bacteroidota</taxon>
        <taxon>Flavobacteriia</taxon>
        <taxon>Flavobacteriales</taxon>
        <taxon>Crocinitomicaceae</taxon>
        <taxon>Lishizhenia</taxon>
    </lineage>
</organism>
<dbReference type="InterPro" id="IPR013783">
    <property type="entry name" value="Ig-like_fold"/>
</dbReference>
<evidence type="ECO:0000313" key="6">
    <source>
        <dbReference type="Proteomes" id="UP000236454"/>
    </source>
</evidence>
<evidence type="ECO:0000259" key="3">
    <source>
        <dbReference type="PROSITE" id="PS50060"/>
    </source>
</evidence>
<dbReference type="RefSeq" id="WP_090250079.1">
    <property type="nucleotide sequence ID" value="NZ_FPAS01000004.1"/>
</dbReference>
<dbReference type="PROSITE" id="PS50060">
    <property type="entry name" value="MAM_2"/>
    <property type="match status" value="1"/>
</dbReference>
<feature type="chain" id="PRO_5014983976" evidence="2">
    <location>
        <begin position="21"/>
        <end position="1176"/>
    </location>
</feature>
<dbReference type="EMBL" id="FPAS01000004">
    <property type="protein sequence ID" value="SFT79327.1"/>
    <property type="molecule type" value="Genomic_DNA"/>
</dbReference>
<feature type="signal peptide" evidence="2">
    <location>
        <begin position="1"/>
        <end position="20"/>
    </location>
</feature>
<evidence type="ECO:0000313" key="5">
    <source>
        <dbReference type="EMBL" id="SFT79327.1"/>
    </source>
</evidence>
<dbReference type="GO" id="GO:0016020">
    <property type="term" value="C:membrane"/>
    <property type="evidence" value="ECO:0007669"/>
    <property type="project" value="InterPro"/>
</dbReference>
<dbReference type="InterPro" id="IPR000998">
    <property type="entry name" value="MAM_dom"/>
</dbReference>
<keyword evidence="6" id="KW-1185">Reference proteome</keyword>